<dbReference type="Pfam" id="PF00107">
    <property type="entry name" value="ADH_zinc_N"/>
    <property type="match status" value="1"/>
</dbReference>
<name>A0ABS6HZ99_9MICC</name>
<organism evidence="5 6">
    <name type="scientific">Paenarthrobacter aromaticivorans</name>
    <dbReference type="NCBI Taxonomy" id="2849150"/>
    <lineage>
        <taxon>Bacteria</taxon>
        <taxon>Bacillati</taxon>
        <taxon>Actinomycetota</taxon>
        <taxon>Actinomycetes</taxon>
        <taxon>Micrococcales</taxon>
        <taxon>Micrococcaceae</taxon>
        <taxon>Paenarthrobacter</taxon>
    </lineage>
</organism>
<dbReference type="Pfam" id="PF08240">
    <property type="entry name" value="ADH_N"/>
    <property type="match status" value="1"/>
</dbReference>
<keyword evidence="2" id="KW-0560">Oxidoreductase</keyword>
<dbReference type="InterPro" id="IPR050129">
    <property type="entry name" value="Zn_alcohol_dh"/>
</dbReference>
<proteinExistence type="predicted"/>
<evidence type="ECO:0000313" key="5">
    <source>
        <dbReference type="EMBL" id="MBU8864821.1"/>
    </source>
</evidence>
<evidence type="ECO:0000259" key="3">
    <source>
        <dbReference type="Pfam" id="PF00107"/>
    </source>
</evidence>
<evidence type="ECO:0000313" key="6">
    <source>
        <dbReference type="Proteomes" id="UP000824166"/>
    </source>
</evidence>
<evidence type="ECO:0000259" key="4">
    <source>
        <dbReference type="Pfam" id="PF08240"/>
    </source>
</evidence>
<protein>
    <submittedName>
        <fullName evidence="5">Alcohol dehydrogenase catalytic domain-containing protein</fullName>
    </submittedName>
</protein>
<feature type="domain" description="Alcohol dehydrogenase-like C-terminal" evidence="3">
    <location>
        <begin position="180"/>
        <end position="301"/>
    </location>
</feature>
<keyword evidence="6" id="KW-1185">Reference proteome</keyword>
<dbReference type="EMBL" id="JAHOPC010000001">
    <property type="protein sequence ID" value="MBU8864821.1"/>
    <property type="molecule type" value="Genomic_DNA"/>
</dbReference>
<sequence length="341" mass="35398">MPSTTGGENTKIRAAVLEAPGKFSVQNVPRPALAAHEVLVRIAYTGICGSDFPIVDGIHPRATLPLVPGHEMAGIVEESGDGELPSGTVVAVNPLLSCGGCGACARGLPHICRNLRLLGIDAPGSMAELMAVPSASLFPLPAGTPLKEAVLAEPLAVAVHAIRRSRLVSGESALIFGAGPIGLLIGLVARHIGASVTLVEPNDRRREAVEALGMPAITPNAAPVARALRDDVADVVFDCAGHRTVTPLLTEATPVRGRIVIVAVHHGPSEVDLRELAFAEQEIIGVRVYERRDFSESVRLIGAGLLPVGAVPISEYPLESAMDAFSEARSGSGAVKVVIRS</sequence>
<comment type="cofactor">
    <cofactor evidence="1">
        <name>Zn(2+)</name>
        <dbReference type="ChEBI" id="CHEBI:29105"/>
    </cofactor>
</comment>
<dbReference type="InterPro" id="IPR013154">
    <property type="entry name" value="ADH-like_N"/>
</dbReference>
<reference evidence="5 6" key="1">
    <citation type="submission" date="2021-06" db="EMBL/GenBank/DDBJ databases">
        <authorList>
            <person name="Jeong J.W."/>
        </authorList>
    </citation>
    <scope>NUCLEOTIDE SEQUENCE [LARGE SCALE GENOMIC DNA]</scope>
    <source>
        <strain evidence="5 6">MMS21-TAE1-1</strain>
    </source>
</reference>
<dbReference type="Proteomes" id="UP000824166">
    <property type="component" value="Unassembled WGS sequence"/>
</dbReference>
<evidence type="ECO:0000256" key="1">
    <source>
        <dbReference type="ARBA" id="ARBA00001947"/>
    </source>
</evidence>
<comment type="caution">
    <text evidence="5">The sequence shown here is derived from an EMBL/GenBank/DDBJ whole genome shotgun (WGS) entry which is preliminary data.</text>
</comment>
<feature type="domain" description="Alcohol dehydrogenase-like N-terminal" evidence="4">
    <location>
        <begin position="35"/>
        <end position="141"/>
    </location>
</feature>
<dbReference type="InterPro" id="IPR013149">
    <property type="entry name" value="ADH-like_C"/>
</dbReference>
<accession>A0ABS6HZ99</accession>
<gene>
    <name evidence="5" type="ORF">KSW38_00730</name>
</gene>
<evidence type="ECO:0000256" key="2">
    <source>
        <dbReference type="ARBA" id="ARBA00023002"/>
    </source>
</evidence>
<dbReference type="PANTHER" id="PTHR43401:SF2">
    <property type="entry name" value="L-THREONINE 3-DEHYDROGENASE"/>
    <property type="match status" value="1"/>
</dbReference>
<dbReference type="PANTHER" id="PTHR43401">
    <property type="entry name" value="L-THREONINE 3-DEHYDROGENASE"/>
    <property type="match status" value="1"/>
</dbReference>